<evidence type="ECO:0000256" key="2">
    <source>
        <dbReference type="ARBA" id="ARBA00010231"/>
    </source>
</evidence>
<feature type="domain" description="Alpha-D-phosphohexomutase alpha/beta/alpha" evidence="8">
    <location>
        <begin position="25"/>
        <end position="141"/>
    </location>
</feature>
<dbReference type="EMBL" id="VFOU01000003">
    <property type="protein sequence ID" value="TQL71454.1"/>
    <property type="molecule type" value="Genomic_DNA"/>
</dbReference>
<organism evidence="11 12">
    <name type="scientific">Enteractinococcus coprophilus</name>
    <dbReference type="NCBI Taxonomy" id="1027633"/>
    <lineage>
        <taxon>Bacteria</taxon>
        <taxon>Bacillati</taxon>
        <taxon>Actinomycetota</taxon>
        <taxon>Actinomycetes</taxon>
        <taxon>Micrococcales</taxon>
        <taxon>Micrococcaceae</taxon>
    </lineage>
</organism>
<dbReference type="InterPro" id="IPR005846">
    <property type="entry name" value="A-D-PHexomutase_a/b/a-III"/>
</dbReference>
<name>A0A543AFT5_9MICC</name>
<dbReference type="NCBIfam" id="NF007088">
    <property type="entry name" value="PRK09542.1"/>
    <property type="match status" value="1"/>
</dbReference>
<dbReference type="Proteomes" id="UP000319746">
    <property type="component" value="Unassembled WGS sequence"/>
</dbReference>
<dbReference type="SUPFAM" id="SSF53738">
    <property type="entry name" value="Phosphoglucomutase, first 3 domains"/>
    <property type="match status" value="3"/>
</dbReference>
<dbReference type="SUPFAM" id="SSF55957">
    <property type="entry name" value="Phosphoglucomutase, C-terminal domain"/>
    <property type="match status" value="1"/>
</dbReference>
<dbReference type="PANTHER" id="PTHR43771:SF1">
    <property type="entry name" value="PHOSPHOMANNOMUTASE"/>
    <property type="match status" value="1"/>
</dbReference>
<evidence type="ECO:0000256" key="3">
    <source>
        <dbReference type="ARBA" id="ARBA00022553"/>
    </source>
</evidence>
<dbReference type="GO" id="GO:0046872">
    <property type="term" value="F:metal ion binding"/>
    <property type="evidence" value="ECO:0007669"/>
    <property type="project" value="UniProtKB-KW"/>
</dbReference>
<dbReference type="Gene3D" id="3.40.120.10">
    <property type="entry name" value="Alpha-D-Glucose-1,6-Bisphosphate, subunit A, domain 3"/>
    <property type="match status" value="3"/>
</dbReference>
<comment type="similarity">
    <text evidence="2">Belongs to the phosphohexose mutase family.</text>
</comment>
<evidence type="ECO:0000259" key="8">
    <source>
        <dbReference type="Pfam" id="PF02878"/>
    </source>
</evidence>
<evidence type="ECO:0000256" key="1">
    <source>
        <dbReference type="ARBA" id="ARBA00001946"/>
    </source>
</evidence>
<dbReference type="Pfam" id="PF00408">
    <property type="entry name" value="PGM_PMM_IV"/>
    <property type="match status" value="1"/>
</dbReference>
<evidence type="ECO:0000256" key="6">
    <source>
        <dbReference type="ARBA" id="ARBA00023235"/>
    </source>
</evidence>
<dbReference type="InterPro" id="IPR036900">
    <property type="entry name" value="A-D-PHexomutase_C_sf"/>
</dbReference>
<proteinExistence type="inferred from homology"/>
<evidence type="ECO:0000313" key="12">
    <source>
        <dbReference type="Proteomes" id="UP000319746"/>
    </source>
</evidence>
<dbReference type="InterPro" id="IPR005844">
    <property type="entry name" value="A-D-PHexomutase_a/b/a-I"/>
</dbReference>
<comment type="caution">
    <text evidence="11">The sequence shown here is derived from an EMBL/GenBank/DDBJ whole genome shotgun (WGS) entry which is preliminary data.</text>
</comment>
<dbReference type="Pfam" id="PF02879">
    <property type="entry name" value="PGM_PMM_II"/>
    <property type="match status" value="1"/>
</dbReference>
<dbReference type="Pfam" id="PF02880">
    <property type="entry name" value="PGM_PMM_III"/>
    <property type="match status" value="1"/>
</dbReference>
<dbReference type="PANTHER" id="PTHR43771">
    <property type="entry name" value="PHOSPHOMANNOMUTASE"/>
    <property type="match status" value="1"/>
</dbReference>
<evidence type="ECO:0000259" key="9">
    <source>
        <dbReference type="Pfam" id="PF02879"/>
    </source>
</evidence>
<gene>
    <name evidence="11" type="ORF">FB556_1937</name>
</gene>
<keyword evidence="6" id="KW-0413">Isomerase</keyword>
<evidence type="ECO:0000259" key="7">
    <source>
        <dbReference type="Pfam" id="PF00408"/>
    </source>
</evidence>
<keyword evidence="3" id="KW-0597">Phosphoprotein</keyword>
<sequence>MGRFGLDSAIVKIAFDQPALNLSESFKAYDVRGIEHTTINADVALAVGFAFVEVTRATEVLVGGDMRPSSEEYVTAFTRGAAAAGADVIQLGLISTDMLYHASGVLDAPGVVFTASHNPAGYNGMKMTRAGAVPISSDTGLTDIQRLAQGHLNLGFIEATDQPGTVRQRDTLKEYAHYLRSLVDLSAIRPLKIVVDAGNGMAGYTTPAVLGDQVLESLPIEIIPLYFELDGTFPNHPANPIEPENLRDLQLAVQEHDADLGLAFDGDADRCFVVDESGQPISPSAITAMVAVREIARAKAAGETTPVIIYNLITSKVVPEAVAAAGGRAIKTRVGHSFIKAYMAEHGAVFGGEHSAHYYFRDFFNADTGMLAAMHVLAMLGTEDAPASELAQQYSPYVASGEINSQVVDQTATIAKVLAEFDPGVEVEISTMDGTTVAAIDGSWWFNIRPSNTEPLLRFNAEAPDTATMQWLRDTVLGIIRS</sequence>
<evidence type="ECO:0000313" key="11">
    <source>
        <dbReference type="EMBL" id="TQL71454.1"/>
    </source>
</evidence>
<dbReference type="InterPro" id="IPR005845">
    <property type="entry name" value="A-D-PHexomutase_a/b/a-II"/>
</dbReference>
<keyword evidence="4" id="KW-0479">Metal-binding</keyword>
<feature type="domain" description="Alpha-D-phosphohexomutase alpha/beta/alpha" evidence="10">
    <location>
        <begin position="288"/>
        <end position="396"/>
    </location>
</feature>
<evidence type="ECO:0000256" key="5">
    <source>
        <dbReference type="ARBA" id="ARBA00022842"/>
    </source>
</evidence>
<evidence type="ECO:0000256" key="4">
    <source>
        <dbReference type="ARBA" id="ARBA00022723"/>
    </source>
</evidence>
<comment type="cofactor">
    <cofactor evidence="1">
        <name>Mg(2+)</name>
        <dbReference type="ChEBI" id="CHEBI:18420"/>
    </cofactor>
</comment>
<accession>A0A543AFT5</accession>
<reference evidence="11 12" key="1">
    <citation type="submission" date="2019-06" db="EMBL/GenBank/DDBJ databases">
        <title>Sequencing the genomes of 1000 actinobacteria strains.</title>
        <authorList>
            <person name="Klenk H.-P."/>
        </authorList>
    </citation>
    <scope>NUCLEOTIDE SEQUENCE [LARGE SCALE GENOMIC DNA]</scope>
    <source>
        <strain evidence="11 12">DSM 24083</strain>
    </source>
</reference>
<dbReference type="OrthoDB" id="9803322at2"/>
<feature type="domain" description="Alpha-D-phosphohexomutase alpha/beta/alpha" evidence="9">
    <location>
        <begin position="173"/>
        <end position="278"/>
    </location>
</feature>
<feature type="domain" description="Alpha-D-phosphohexomutase C-terminal" evidence="7">
    <location>
        <begin position="402"/>
        <end position="476"/>
    </location>
</feature>
<dbReference type="GO" id="GO:0005975">
    <property type="term" value="P:carbohydrate metabolic process"/>
    <property type="evidence" value="ECO:0007669"/>
    <property type="project" value="InterPro"/>
</dbReference>
<dbReference type="InterPro" id="IPR005843">
    <property type="entry name" value="A-D-PHexomutase_C"/>
</dbReference>
<dbReference type="CDD" id="cd03089">
    <property type="entry name" value="PMM_PGM"/>
    <property type="match status" value="1"/>
</dbReference>
<keyword evidence="5" id="KW-0460">Magnesium</keyword>
<dbReference type="InterPro" id="IPR005841">
    <property type="entry name" value="Alpha-D-phosphohexomutase_SF"/>
</dbReference>
<evidence type="ECO:0000259" key="10">
    <source>
        <dbReference type="Pfam" id="PF02880"/>
    </source>
</evidence>
<dbReference type="GO" id="GO:0016868">
    <property type="term" value="F:intramolecular phosphotransferase activity"/>
    <property type="evidence" value="ECO:0007669"/>
    <property type="project" value="InterPro"/>
</dbReference>
<protein>
    <submittedName>
        <fullName evidence="11">Phosphomannomutase</fullName>
    </submittedName>
</protein>
<dbReference type="InterPro" id="IPR016055">
    <property type="entry name" value="A-D-PHexomutase_a/b/a-I/II/III"/>
</dbReference>
<keyword evidence="12" id="KW-1185">Reference proteome</keyword>
<dbReference type="Pfam" id="PF02878">
    <property type="entry name" value="PGM_PMM_I"/>
    <property type="match status" value="1"/>
</dbReference>
<dbReference type="AlphaFoldDB" id="A0A543AFT5"/>
<dbReference type="PRINTS" id="PR00509">
    <property type="entry name" value="PGMPMM"/>
</dbReference>
<dbReference type="Gene3D" id="3.30.310.50">
    <property type="entry name" value="Alpha-D-phosphohexomutase, C-terminal domain"/>
    <property type="match status" value="1"/>
</dbReference>